<dbReference type="EMBL" id="JABBNT010000003">
    <property type="protein sequence ID" value="NMM45220.1"/>
    <property type="molecule type" value="Genomic_DNA"/>
</dbReference>
<dbReference type="InterPro" id="IPR042047">
    <property type="entry name" value="SleB_dom1"/>
</dbReference>
<evidence type="ECO:0000259" key="1">
    <source>
        <dbReference type="Pfam" id="PF07486"/>
    </source>
</evidence>
<comment type="caution">
    <text evidence="2">The sequence shown here is derived from an EMBL/GenBank/DDBJ whole genome shotgun (WGS) entry which is preliminary data.</text>
</comment>
<sequence length="155" mass="17589">MTHIDLPIRPFFPRIADQETSIDTLARTLWGEAYGDSVRGKEAVAAVVMNRLRAAQDRFGGDWWGTTVVEACLASDLFECWRRSPQSRRDLMLIRETDPVFATCRRIAARAVRGALVDPTYGATYYHRLGDSPVWSRDLTPSAVIGRRKFYRIAP</sequence>
<organism evidence="2 3">
    <name type="scientific">Pacificispira spongiicola</name>
    <dbReference type="NCBI Taxonomy" id="2729598"/>
    <lineage>
        <taxon>Bacteria</taxon>
        <taxon>Pseudomonadati</taxon>
        <taxon>Pseudomonadota</taxon>
        <taxon>Alphaproteobacteria</taxon>
        <taxon>Rhodospirillales</taxon>
        <taxon>Rhodospirillaceae</taxon>
        <taxon>Pacificispira</taxon>
    </lineage>
</organism>
<dbReference type="GO" id="GO:0016787">
    <property type="term" value="F:hydrolase activity"/>
    <property type="evidence" value="ECO:0007669"/>
    <property type="project" value="UniProtKB-KW"/>
</dbReference>
<dbReference type="Pfam" id="PF07486">
    <property type="entry name" value="Hydrolase_2"/>
    <property type="match status" value="1"/>
</dbReference>
<reference evidence="2 3" key="1">
    <citation type="submission" date="2020-04" db="EMBL/GenBank/DDBJ databases">
        <title>Rhodospirillaceae bacterium KN72 isolated from deep sea.</title>
        <authorList>
            <person name="Zhang D.-C."/>
        </authorList>
    </citation>
    <scope>NUCLEOTIDE SEQUENCE [LARGE SCALE GENOMIC DNA]</scope>
    <source>
        <strain evidence="2 3">KN72</strain>
    </source>
</reference>
<protein>
    <submittedName>
        <fullName evidence="2">Cell wall hydrolase</fullName>
    </submittedName>
</protein>
<proteinExistence type="predicted"/>
<feature type="domain" description="Cell wall hydrolase SleB" evidence="1">
    <location>
        <begin position="35"/>
        <end position="151"/>
    </location>
</feature>
<accession>A0A7Y0E0Z5</accession>
<evidence type="ECO:0000313" key="3">
    <source>
        <dbReference type="Proteomes" id="UP000539372"/>
    </source>
</evidence>
<dbReference type="RefSeq" id="WP_169625575.1">
    <property type="nucleotide sequence ID" value="NZ_JABBNT010000003.1"/>
</dbReference>
<dbReference type="InterPro" id="IPR011105">
    <property type="entry name" value="Cell_wall_hydrolase_SleB"/>
</dbReference>
<evidence type="ECO:0000313" key="2">
    <source>
        <dbReference type="EMBL" id="NMM45220.1"/>
    </source>
</evidence>
<dbReference type="AlphaFoldDB" id="A0A7Y0E0Z5"/>
<dbReference type="Gene3D" id="1.10.10.2520">
    <property type="entry name" value="Cell wall hydrolase SleB, domain 1"/>
    <property type="match status" value="1"/>
</dbReference>
<keyword evidence="3" id="KW-1185">Reference proteome</keyword>
<dbReference type="Proteomes" id="UP000539372">
    <property type="component" value="Unassembled WGS sequence"/>
</dbReference>
<keyword evidence="2" id="KW-0378">Hydrolase</keyword>
<gene>
    <name evidence="2" type="ORF">HH303_12070</name>
</gene>
<name>A0A7Y0E0Z5_9PROT</name>